<organism evidence="3 4">
    <name type="scientific">Xanthomonas graminis pv. poae</name>
    <dbReference type="NCBI Taxonomy" id="227946"/>
    <lineage>
        <taxon>Bacteria</taxon>
        <taxon>Pseudomonadati</taxon>
        <taxon>Pseudomonadota</taxon>
        <taxon>Gammaproteobacteria</taxon>
        <taxon>Lysobacterales</taxon>
        <taxon>Lysobacteraceae</taxon>
        <taxon>Xanthomonas</taxon>
        <taxon>Xanthomonas translucens group</taxon>
        <taxon>Xanthomonas graminis</taxon>
    </lineage>
</organism>
<dbReference type="AlphaFoldDB" id="A0A0K2ZIR4"/>
<evidence type="ECO:0000256" key="1">
    <source>
        <dbReference type="SAM" id="MobiDB-lite"/>
    </source>
</evidence>
<dbReference type="CDD" id="cd20897">
    <property type="entry name" value="Smlt3025-like"/>
    <property type="match status" value="1"/>
</dbReference>
<evidence type="ECO:0008006" key="5">
    <source>
        <dbReference type="Google" id="ProtNLM"/>
    </source>
</evidence>
<gene>
    <name evidence="3" type="ORF">XTPLMG728_0905</name>
</gene>
<dbReference type="InterPro" id="IPR049732">
    <property type="entry name" value="Smlt3025-like"/>
</dbReference>
<protein>
    <recommendedName>
        <fullName evidence="5">Secreted protein</fullName>
    </recommendedName>
</protein>
<dbReference type="Proteomes" id="UP000041247">
    <property type="component" value="Unassembled WGS sequence"/>
</dbReference>
<dbReference type="EMBL" id="CXOK01000024">
    <property type="protein sequence ID" value="CTP85498.1"/>
    <property type="molecule type" value="Genomic_DNA"/>
</dbReference>
<keyword evidence="2" id="KW-0732">Signal</keyword>
<reference evidence="3 4" key="1">
    <citation type="submission" date="2015-07" db="EMBL/GenBank/DDBJ databases">
        <authorList>
            <person name="Noorani M."/>
        </authorList>
    </citation>
    <scope>NUCLEOTIDE SEQUENCE [LARGE SCALE GENOMIC DNA]</scope>
    <source>
        <strain evidence="3">LMG728</strain>
    </source>
</reference>
<feature type="signal peptide" evidence="2">
    <location>
        <begin position="1"/>
        <end position="23"/>
    </location>
</feature>
<dbReference type="RefSeq" id="WP_053840192.1">
    <property type="nucleotide sequence ID" value="NZ_CP076250.1"/>
</dbReference>
<feature type="region of interest" description="Disordered" evidence="1">
    <location>
        <begin position="28"/>
        <end position="56"/>
    </location>
</feature>
<proteinExistence type="predicted"/>
<feature type="compositionally biased region" description="Low complexity" evidence="1">
    <location>
        <begin position="28"/>
        <end position="38"/>
    </location>
</feature>
<evidence type="ECO:0000313" key="4">
    <source>
        <dbReference type="Proteomes" id="UP000041247"/>
    </source>
</evidence>
<feature type="chain" id="PRO_5005492454" description="Secreted protein" evidence="2">
    <location>
        <begin position="24"/>
        <end position="292"/>
    </location>
</feature>
<name>A0A0K2ZIR4_9XANT</name>
<accession>A0A0K2ZIR4</accession>
<sequence length="292" mass="32861">MRSVSRLAFCLLLTSVLPMVGCAKPSAADSPAATSTNAQGCARKRHLGPQDPFQTPPPLMEACLGPYTLRIPANYFGDQMGPNFDDSFGLYLEYPTLQPFAPGERTHLSVDVATRTVDIGYHYLDRVDVREALRNQYTPSSSEQDNPAERLESRIRGATTYGLTPYYADLPKVFAYYRAKGYSESHSDESTSIFNAASHKDWYVSRDDKGQISTIIKCTSKEVTQSGVEYHDGKLVRNKEEALPECDHFFIVPDLKVLVEIGYVRFALPDWKKVEETARDELRKFMVEKPHS</sequence>
<evidence type="ECO:0000313" key="3">
    <source>
        <dbReference type="EMBL" id="CTP85498.1"/>
    </source>
</evidence>
<evidence type="ECO:0000256" key="2">
    <source>
        <dbReference type="SAM" id="SignalP"/>
    </source>
</evidence>